<feature type="domain" description="Reverse transcriptase" evidence="1">
    <location>
        <begin position="2"/>
        <end position="106"/>
    </location>
</feature>
<dbReference type="Pfam" id="PF00078">
    <property type="entry name" value="RVT_1"/>
    <property type="match status" value="1"/>
</dbReference>
<sequence>MAKVLVSRLHVYMRNRNLIPTTQAGFRPGAQLHDQLIRVLTPIEKAYTRRHYSILIALDAKKAFDTVWIDALKYKLTSLNLPHEITHWLSSFISNRTGQVEIYYWFVINLDDTDTDELSGGVESEFEEEENAATGNSWSFEGNELEREDYRVAMLSCTALFAVPPRNTADLS</sequence>
<evidence type="ECO:0000313" key="2">
    <source>
        <dbReference type="EMBL" id="KAJ4427013.1"/>
    </source>
</evidence>
<keyword evidence="3" id="KW-1185">Reference proteome</keyword>
<dbReference type="PANTHER" id="PTHR19446">
    <property type="entry name" value="REVERSE TRANSCRIPTASES"/>
    <property type="match status" value="1"/>
</dbReference>
<dbReference type="InterPro" id="IPR000477">
    <property type="entry name" value="RT_dom"/>
</dbReference>
<dbReference type="Proteomes" id="UP001148838">
    <property type="component" value="Unassembled WGS sequence"/>
</dbReference>
<gene>
    <name evidence="2" type="ORF">ANN_26812</name>
</gene>
<evidence type="ECO:0000259" key="1">
    <source>
        <dbReference type="Pfam" id="PF00078"/>
    </source>
</evidence>
<protein>
    <recommendedName>
        <fullName evidence="1">Reverse transcriptase domain-containing protein</fullName>
    </recommendedName>
</protein>
<accession>A0ABQ8RZ80</accession>
<name>A0ABQ8RZ80_PERAM</name>
<dbReference type="EMBL" id="JAJSOF020000039">
    <property type="protein sequence ID" value="KAJ4427013.1"/>
    <property type="molecule type" value="Genomic_DNA"/>
</dbReference>
<evidence type="ECO:0000313" key="3">
    <source>
        <dbReference type="Proteomes" id="UP001148838"/>
    </source>
</evidence>
<reference evidence="2 3" key="1">
    <citation type="journal article" date="2022" name="Allergy">
        <title>Genome assembly and annotation of Periplaneta americana reveal a comprehensive cockroach allergen profile.</title>
        <authorList>
            <person name="Wang L."/>
            <person name="Xiong Q."/>
            <person name="Saelim N."/>
            <person name="Wang L."/>
            <person name="Nong W."/>
            <person name="Wan A.T."/>
            <person name="Shi M."/>
            <person name="Liu X."/>
            <person name="Cao Q."/>
            <person name="Hui J.H.L."/>
            <person name="Sookrung N."/>
            <person name="Leung T.F."/>
            <person name="Tungtrongchitr A."/>
            <person name="Tsui S.K.W."/>
        </authorList>
    </citation>
    <scope>NUCLEOTIDE SEQUENCE [LARGE SCALE GENOMIC DNA]</scope>
    <source>
        <strain evidence="2">PWHHKU_190912</strain>
    </source>
</reference>
<organism evidence="2 3">
    <name type="scientific">Periplaneta americana</name>
    <name type="common">American cockroach</name>
    <name type="synonym">Blatta americana</name>
    <dbReference type="NCBI Taxonomy" id="6978"/>
    <lineage>
        <taxon>Eukaryota</taxon>
        <taxon>Metazoa</taxon>
        <taxon>Ecdysozoa</taxon>
        <taxon>Arthropoda</taxon>
        <taxon>Hexapoda</taxon>
        <taxon>Insecta</taxon>
        <taxon>Pterygota</taxon>
        <taxon>Neoptera</taxon>
        <taxon>Polyneoptera</taxon>
        <taxon>Dictyoptera</taxon>
        <taxon>Blattodea</taxon>
        <taxon>Blattoidea</taxon>
        <taxon>Blattidae</taxon>
        <taxon>Blattinae</taxon>
        <taxon>Periplaneta</taxon>
    </lineage>
</organism>
<proteinExistence type="predicted"/>
<comment type="caution">
    <text evidence="2">The sequence shown here is derived from an EMBL/GenBank/DDBJ whole genome shotgun (WGS) entry which is preliminary data.</text>
</comment>